<dbReference type="InterPro" id="IPR001382">
    <property type="entry name" value="Glyco_hydro_47"/>
</dbReference>
<feature type="active site" evidence="18">
    <location>
        <position position="463"/>
    </location>
</feature>
<reference evidence="23 24" key="1">
    <citation type="journal article" date="2019" name="Philos. Trans. R. Soc. Lond., B, Biol. Sci.">
        <title>Ant behaviour and brain gene expression of defending hosts depend on the ecological success of the intruding social parasite.</title>
        <authorList>
            <person name="Kaur R."/>
            <person name="Stoldt M."/>
            <person name="Jongepier E."/>
            <person name="Feldmeyer B."/>
            <person name="Menzel F."/>
            <person name="Bornberg-Bauer E."/>
            <person name="Foitzik S."/>
        </authorList>
    </citation>
    <scope>NUCLEOTIDE SEQUENCE [LARGE SCALE GENOMIC DNA]</scope>
    <source>
        <tissue evidence="23">Whole body</tissue>
    </source>
</reference>
<comment type="caution">
    <text evidence="23">The sequence shown here is derived from an EMBL/GenBank/DDBJ whole genome shotgun (WGS) entry which is preliminary data.</text>
</comment>
<feature type="binding site" evidence="19">
    <location>
        <position position="691"/>
    </location>
    <ligand>
        <name>Ca(2+)</name>
        <dbReference type="ChEBI" id="CHEBI:29108"/>
    </ligand>
</feature>
<evidence type="ECO:0000256" key="13">
    <source>
        <dbReference type="ARBA" id="ARBA00023157"/>
    </source>
</evidence>
<evidence type="ECO:0000256" key="17">
    <source>
        <dbReference type="ARBA" id="ARBA00053655"/>
    </source>
</evidence>
<comment type="pathway">
    <text evidence="3">Protein modification; protein glycosylation.</text>
</comment>
<evidence type="ECO:0000256" key="16">
    <source>
        <dbReference type="ARBA" id="ARBA00048605"/>
    </source>
</evidence>
<keyword evidence="5 22" id="KW-0812">Transmembrane</keyword>
<comment type="function">
    <text evidence="17">Involved in glycoprotein quality control targeting of misfolded glycoproteins for degradation. It primarily trims a single alpha-1,2-linked mannose residue from Man(9)GlcNAc(2) to produce Man(8)GlcNAc(2), but at high enzyme concentrations, as found in the ER quality control compartment (ERQC), it further trims the carbohydrates to Man(5-6)GlcNAc(2).</text>
</comment>
<feature type="active site" evidence="18">
    <location>
        <position position="603"/>
    </location>
</feature>
<evidence type="ECO:0000256" key="20">
    <source>
        <dbReference type="PIRSR" id="PIRSR601382-3"/>
    </source>
</evidence>
<evidence type="ECO:0000256" key="11">
    <source>
        <dbReference type="ARBA" id="ARBA00022989"/>
    </source>
</evidence>
<gene>
    <name evidence="23" type="ORF">DBV15_08596</name>
</gene>
<evidence type="ECO:0000256" key="10">
    <source>
        <dbReference type="ARBA" id="ARBA00022968"/>
    </source>
</evidence>
<dbReference type="EC" id="3.2.1.-" evidence="21"/>
<keyword evidence="7 21" id="KW-0378">Hydrolase</keyword>
<evidence type="ECO:0000256" key="14">
    <source>
        <dbReference type="ARBA" id="ARBA00023295"/>
    </source>
</evidence>
<comment type="catalytic activity">
    <reaction evidence="15">
        <text>N(4)-(alpha-D-Man-(1-&gt;2)-alpha-D-Man-(1-&gt;2)-alpha-D-Man-(1-&gt;3)-[alpha-D-Man-(1-&gt;3)-[alpha-D-Man-(1-&gt;2)-alpha-D-Man-(1-&gt;6)]-alpha-D-Man-(1-&gt;6)]-beta-D-Man-(1-&gt;4)-beta-D-GlcNAc-(1-&gt;4)-beta-D-GlcNAc)-L-asparaginyl-[protein] (N-glucan mannose isomer 8A1,2,3B1,3) + 3 H2O = N(4)-(alpha-D-Man-(1-&gt;3)-[alpha-D-Man-(1-&gt;3)-[alpha-D-Man-(1-&gt;6)]-alpha-D-Man-(1-&gt;6)]-beta-D-Man-(1-&gt;4)-beta-D-GlcNAc-(1-&gt;4)-beta-D-GlcNAc)-L-asparaginyl-[protein] (N-glucan mannose isomer 5A1,2) + 3 beta-D-mannose</text>
        <dbReference type="Rhea" id="RHEA:56028"/>
        <dbReference type="Rhea" id="RHEA-COMP:14358"/>
        <dbReference type="Rhea" id="RHEA-COMP:14367"/>
        <dbReference type="ChEBI" id="CHEBI:15377"/>
        <dbReference type="ChEBI" id="CHEBI:28563"/>
        <dbReference type="ChEBI" id="CHEBI:59087"/>
        <dbReference type="ChEBI" id="CHEBI:60628"/>
        <dbReference type="EC" id="3.2.1.113"/>
    </reaction>
</comment>
<evidence type="ECO:0000256" key="9">
    <source>
        <dbReference type="ARBA" id="ARBA00022837"/>
    </source>
</evidence>
<dbReference type="InterPro" id="IPR050749">
    <property type="entry name" value="Glycosyl_Hydrolase_47"/>
</dbReference>
<dbReference type="GO" id="GO:0005789">
    <property type="term" value="C:endoplasmic reticulum membrane"/>
    <property type="evidence" value="ECO:0007669"/>
    <property type="project" value="UniProtKB-SubCell"/>
</dbReference>
<evidence type="ECO:0000256" key="7">
    <source>
        <dbReference type="ARBA" id="ARBA00022801"/>
    </source>
</evidence>
<dbReference type="PRINTS" id="PR00747">
    <property type="entry name" value="GLYHDRLASE47"/>
</dbReference>
<dbReference type="PANTHER" id="PTHR11742:SF55">
    <property type="entry name" value="ENDOPLASMIC RETICULUM MANNOSYL-OLIGOSACCHARIDE 1,2-ALPHA-MANNOSIDASE"/>
    <property type="match status" value="1"/>
</dbReference>
<protein>
    <recommendedName>
        <fullName evidence="21">alpha-1,2-Mannosidase</fullName>
        <ecNumber evidence="21">3.2.1.-</ecNumber>
    </recommendedName>
</protein>
<evidence type="ECO:0000256" key="15">
    <source>
        <dbReference type="ARBA" id="ARBA00047669"/>
    </source>
</evidence>
<dbReference type="AlphaFoldDB" id="A0A4S2KPQ1"/>
<dbReference type="STRING" id="300112.A0A4S2KPQ1"/>
<evidence type="ECO:0000256" key="21">
    <source>
        <dbReference type="RuleBase" id="RU361193"/>
    </source>
</evidence>
<feature type="transmembrane region" description="Helical" evidence="22">
    <location>
        <begin position="148"/>
        <end position="165"/>
    </location>
</feature>
<keyword evidence="14 21" id="KW-0326">Glycosidase</keyword>
<keyword evidence="8" id="KW-0256">Endoplasmic reticulum</keyword>
<keyword evidence="12 22" id="KW-0472">Membrane</keyword>
<dbReference type="Pfam" id="PF01532">
    <property type="entry name" value="Glyco_hydro_47"/>
    <property type="match status" value="1"/>
</dbReference>
<evidence type="ECO:0000313" key="23">
    <source>
        <dbReference type="EMBL" id="TGZ51813.1"/>
    </source>
</evidence>
<dbReference type="InterPro" id="IPR012341">
    <property type="entry name" value="6hp_glycosidase-like_sf"/>
</dbReference>
<keyword evidence="13 20" id="KW-1015">Disulfide bond</keyword>
<keyword evidence="6 19" id="KW-0479">Metal-binding</keyword>
<comment type="subcellular location">
    <subcellularLocation>
        <location evidence="2">Endoplasmic reticulum membrane</location>
        <topology evidence="2">Single-pass type II membrane protein</topology>
    </subcellularLocation>
</comment>
<dbReference type="GO" id="GO:0010498">
    <property type="term" value="P:proteasomal protein catabolic process"/>
    <property type="evidence" value="ECO:0007669"/>
    <property type="project" value="UniProtKB-ARBA"/>
</dbReference>
<evidence type="ECO:0000256" key="4">
    <source>
        <dbReference type="ARBA" id="ARBA00007658"/>
    </source>
</evidence>
<feature type="active site" description="Proton donor" evidence="18">
    <location>
        <position position="572"/>
    </location>
</feature>
<evidence type="ECO:0000256" key="3">
    <source>
        <dbReference type="ARBA" id="ARBA00004922"/>
    </source>
</evidence>
<dbReference type="InterPro" id="IPR036026">
    <property type="entry name" value="Seven-hairpin_glycosidases"/>
</dbReference>
<evidence type="ECO:0000256" key="5">
    <source>
        <dbReference type="ARBA" id="ARBA00022692"/>
    </source>
</evidence>
<proteinExistence type="inferred from homology"/>
<evidence type="ECO:0000256" key="22">
    <source>
        <dbReference type="SAM" id="Phobius"/>
    </source>
</evidence>
<dbReference type="EMBL" id="QBLH01001455">
    <property type="protein sequence ID" value="TGZ51813.1"/>
    <property type="molecule type" value="Genomic_DNA"/>
</dbReference>
<dbReference type="FunFam" id="1.50.10.10:FF:000010">
    <property type="entry name" value="alpha-1,2-Mannosidase"/>
    <property type="match status" value="1"/>
</dbReference>
<sequence>MKHCQVLCNDRGYFTRSFPSSSTSRQGSPEQVMEVNDCSDVGRIDRSIGSPPKNETIRNKIFCKTLALQNFYCVTLNHKVADDPVKLGAIFPHVPEQVNLSENMFSPRDSGNSDYISLNIHDSGSFARGTSRSLWRQWNQLSRFQRNILYFAIFTVLLVIFYLLPSETKAGTSDNEVDYSNIEVVRETAKYEKAVDEVVVDNEEQGAGPGEVIEEPEFQPEINQVDDDQIGEPPQPKPNILKFSGPQNNRQEAVVAAFKHSWNGYKKYAWGHDNVKPISKRYHEWFGLGLTIVDSLDTIYIMGLYDEYARARKWVEENLVFTMNRDVNLFEVTIRVLGGLLAAYHLSGDILFLNKAMDLGDRMMPAFSTRSGVPYSDVNLGTRSAHSPKWGPDSSTSEITSIQLEFRDLSRSTGQLKFETAAARVSDHVHKLEKHDGLVPIFINANTGQFREYATITLGARGDSYYEYLLKQWLQTGKTIDYLRDDYLLGIAGTQKHLVKHTAVNKYLFIAELVGANKEIKPKMDHLTCYLGGTLALGVHHGLPPEHNALAEELVRTCYQTYAIQPTFLAPEITYFNIQKMEGENQMDMYVKTNDAHNLLRPELIESLFYMWYFTGNKTYQDWGWQIFQAFENYTKVEAGYTSIGNVRSIQHTRQQDMTESFWFAETLKYLYLLFDDTRQLIDLDRWVFNSEGHPLPIYES</sequence>
<accession>A0A4S2KPQ1</accession>
<organism evidence="23 24">
    <name type="scientific">Temnothorax longispinosus</name>
    <dbReference type="NCBI Taxonomy" id="300112"/>
    <lineage>
        <taxon>Eukaryota</taxon>
        <taxon>Metazoa</taxon>
        <taxon>Ecdysozoa</taxon>
        <taxon>Arthropoda</taxon>
        <taxon>Hexapoda</taxon>
        <taxon>Insecta</taxon>
        <taxon>Pterygota</taxon>
        <taxon>Neoptera</taxon>
        <taxon>Endopterygota</taxon>
        <taxon>Hymenoptera</taxon>
        <taxon>Apocrita</taxon>
        <taxon>Aculeata</taxon>
        <taxon>Formicoidea</taxon>
        <taxon>Formicidae</taxon>
        <taxon>Myrmicinae</taxon>
        <taxon>Temnothorax</taxon>
    </lineage>
</organism>
<feature type="disulfide bond" evidence="20">
    <location>
        <begin position="529"/>
        <end position="558"/>
    </location>
</feature>
<evidence type="ECO:0000313" key="24">
    <source>
        <dbReference type="Proteomes" id="UP000310200"/>
    </source>
</evidence>
<evidence type="ECO:0000256" key="19">
    <source>
        <dbReference type="PIRSR" id="PIRSR601382-2"/>
    </source>
</evidence>
<dbReference type="GO" id="GO:0004571">
    <property type="term" value="F:mannosyl-oligosaccharide 1,2-alpha-mannosidase activity"/>
    <property type="evidence" value="ECO:0007669"/>
    <property type="project" value="UniProtKB-EC"/>
</dbReference>
<keyword evidence="9 19" id="KW-0106">Calcium</keyword>
<dbReference type="SUPFAM" id="SSF48225">
    <property type="entry name" value="Seven-hairpin glycosidases"/>
    <property type="match status" value="1"/>
</dbReference>
<comment type="catalytic activity">
    <reaction evidence="16">
        <text>N(4)-(alpha-D-Man-(1-&gt;2)-alpha-D-Man-(1-&gt;2)-alpha-D-Man-(1-&gt;3)-[alpha-D-Man-(1-&gt;2)-alpha-D-Man-(1-&gt;3)-[alpha-D-Man-(1-&gt;2)-alpha-D-Man-(1-&gt;6)]-alpha-D-Man-(1-&gt;6)]-beta-D-Man-(1-&gt;4)-beta-D-GlcNAc-(1-&gt;4)-beta-D-GlcNAc)-L-asparaginyl-[protein] (N-glucan mannose isomer 9A1,2,3B1,2,3) + 4 H2O = N(4)-(alpha-D-Man-(1-&gt;3)-[alpha-D-Man-(1-&gt;3)-[alpha-D-Man-(1-&gt;6)]-alpha-D-Man-(1-&gt;6)]-beta-D-Man-(1-&gt;4)-beta-D-GlcNAc-(1-&gt;4)-beta-D-GlcNAc)-L-asparaginyl-[protein] (N-glucan mannose isomer 5A1,2) + 4 beta-D-mannose</text>
        <dbReference type="Rhea" id="RHEA:56008"/>
        <dbReference type="Rhea" id="RHEA-COMP:14356"/>
        <dbReference type="Rhea" id="RHEA-COMP:14367"/>
        <dbReference type="ChEBI" id="CHEBI:15377"/>
        <dbReference type="ChEBI" id="CHEBI:28563"/>
        <dbReference type="ChEBI" id="CHEBI:59087"/>
        <dbReference type="ChEBI" id="CHEBI:139493"/>
        <dbReference type="EC" id="3.2.1.113"/>
    </reaction>
</comment>
<evidence type="ECO:0000256" key="2">
    <source>
        <dbReference type="ARBA" id="ARBA00004648"/>
    </source>
</evidence>
<keyword evidence="10" id="KW-0735">Signal-anchor</keyword>
<name>A0A4S2KPQ1_9HYME</name>
<dbReference type="Gene3D" id="1.50.10.10">
    <property type="match status" value="1"/>
</dbReference>
<dbReference type="GO" id="GO:0005975">
    <property type="term" value="P:carbohydrate metabolic process"/>
    <property type="evidence" value="ECO:0007669"/>
    <property type="project" value="InterPro"/>
</dbReference>
<comment type="similarity">
    <text evidence="4 21">Belongs to the glycosyl hydrolase 47 family.</text>
</comment>
<dbReference type="GO" id="GO:0034976">
    <property type="term" value="P:response to endoplasmic reticulum stress"/>
    <property type="evidence" value="ECO:0007669"/>
    <property type="project" value="UniProtKB-ARBA"/>
</dbReference>
<dbReference type="Proteomes" id="UP000310200">
    <property type="component" value="Unassembled WGS sequence"/>
</dbReference>
<evidence type="ECO:0000256" key="18">
    <source>
        <dbReference type="PIRSR" id="PIRSR601382-1"/>
    </source>
</evidence>
<comment type="cofactor">
    <cofactor evidence="1 19">
        <name>Ca(2+)</name>
        <dbReference type="ChEBI" id="CHEBI:29108"/>
    </cofactor>
</comment>
<evidence type="ECO:0000256" key="12">
    <source>
        <dbReference type="ARBA" id="ARBA00023136"/>
    </source>
</evidence>
<dbReference type="PANTHER" id="PTHR11742">
    <property type="entry name" value="MANNOSYL-OLIGOSACCHARIDE ALPHA-1,2-MANNOSIDASE-RELATED"/>
    <property type="match status" value="1"/>
</dbReference>
<dbReference type="GO" id="GO:0005509">
    <property type="term" value="F:calcium ion binding"/>
    <property type="evidence" value="ECO:0007669"/>
    <property type="project" value="InterPro"/>
</dbReference>
<evidence type="ECO:0000256" key="1">
    <source>
        <dbReference type="ARBA" id="ARBA00001913"/>
    </source>
</evidence>
<keyword evidence="24" id="KW-1185">Reference proteome</keyword>
<evidence type="ECO:0000256" key="6">
    <source>
        <dbReference type="ARBA" id="ARBA00022723"/>
    </source>
</evidence>
<evidence type="ECO:0000256" key="8">
    <source>
        <dbReference type="ARBA" id="ARBA00022824"/>
    </source>
</evidence>
<keyword evidence="11 22" id="KW-1133">Transmembrane helix</keyword>
<feature type="active site" description="Proton donor" evidence="18">
    <location>
        <position position="331"/>
    </location>
</feature>